<protein>
    <submittedName>
        <fullName evidence="2">Uncharacterized protein</fullName>
    </submittedName>
</protein>
<dbReference type="EMBL" id="NWUJ01000009">
    <property type="protein sequence ID" value="PFH32957.1"/>
    <property type="molecule type" value="Genomic_DNA"/>
</dbReference>
<feature type="compositionally biased region" description="Pro residues" evidence="1">
    <location>
        <begin position="131"/>
        <end position="155"/>
    </location>
</feature>
<dbReference type="KEGG" id="bbes:BESB_081560"/>
<feature type="region of interest" description="Disordered" evidence="1">
    <location>
        <begin position="79"/>
        <end position="250"/>
    </location>
</feature>
<feature type="compositionally biased region" description="Low complexity" evidence="1">
    <location>
        <begin position="1"/>
        <end position="17"/>
    </location>
</feature>
<proteinExistence type="predicted"/>
<feature type="region of interest" description="Disordered" evidence="1">
    <location>
        <begin position="543"/>
        <end position="578"/>
    </location>
</feature>
<dbReference type="RefSeq" id="XP_029216966.1">
    <property type="nucleotide sequence ID" value="XM_029366506.1"/>
</dbReference>
<comment type="caution">
    <text evidence="2">The sequence shown here is derived from an EMBL/GenBank/DDBJ whole genome shotgun (WGS) entry which is preliminary data.</text>
</comment>
<name>A0A2A9MBG1_BESBE</name>
<dbReference type="STRING" id="94643.A0A2A9MBG1"/>
<keyword evidence="3" id="KW-1185">Reference proteome</keyword>
<gene>
    <name evidence="2" type="ORF">BESB_081560</name>
</gene>
<evidence type="ECO:0000313" key="3">
    <source>
        <dbReference type="Proteomes" id="UP000224006"/>
    </source>
</evidence>
<reference evidence="2 3" key="1">
    <citation type="submission" date="2017-09" db="EMBL/GenBank/DDBJ databases">
        <title>Genome sequencing of Besnoitia besnoiti strain Bb-Ger1.</title>
        <authorList>
            <person name="Schares G."/>
            <person name="Venepally P."/>
            <person name="Lorenzi H.A."/>
        </authorList>
    </citation>
    <scope>NUCLEOTIDE SEQUENCE [LARGE SCALE GENOMIC DNA]</scope>
    <source>
        <strain evidence="2 3">Bb-Ger1</strain>
    </source>
</reference>
<feature type="compositionally biased region" description="Basic residues" evidence="1">
    <location>
        <begin position="81"/>
        <end position="90"/>
    </location>
</feature>
<sequence>MGFADSPQSTSRSSTPSAGGKRAGHGYRREMVRVRQGHYRRLAFGNRIAWHDIFFSCSVFRRPPPYTVIDPWKFPSERAWTSRKAKKPAPRRSEASAARSRGPPCPPGPPVFVRPPEVTPLAPLRPHTTCPAPPPRTEPSSPPLPPPIPEPPAPAPAAKKAAKGKKKRFSFRTGVESRSRVSEASTPPTIVEEPPLRPPPEPALATSEETTAASTIPREPPKLPPPAETRGPPTLRQTLSRKKSDKAGEPAQKIVVSIGSLRGRYKGELKGQAQAFLLCGTTQDNLEQLLSHVRNKSPLFPLTLSSSGEFCVDFGYEFVLPLGPPTPFGMRISVVCTRETTLVDMDGKRRFSWRLNDIGSIVSPMRDMTTSQTVDWDTYPLRFNARSGFEAENLVIEAKFVLCPDSQGPPIPPDEIQPFQPPAPPKAKIQKQAKHAAAVPPFIPPLPLTEDWSAFNVTDKRCPPCQPPKYCGNQDVSACLPVDALSVSSERSSASLVERIDAALKKNSSWEEKLAQKFCAADLETWHDRGSRKTLKRHNKGIGEEVPTGVTKPGESLACAGSRAVRRPRPGAEDSAWTSRWSTARAAARVESGASALRGSVHGGAASPAEAPFTPHSWEETFRLTSSPSEYSEKREDSCASDISGKTSFRSEAVSQRASHACQTGSCAGAWQRRHERRQLQSAARDSEAKHGTTGFHRARIPADEAHRELVATEIGKACSAADWGLRADFLRWPGALTISPPCTSRSGSAAQDSKVCGLLQSSFRSDKGIAGRVPSVRGMRRFPPPKKNPSRSSWSSRTSESEAVSTARSGGRSMRDGPAACPRISSQAIKPF</sequence>
<feature type="compositionally biased region" description="Pro residues" evidence="1">
    <location>
        <begin position="103"/>
        <end position="113"/>
    </location>
</feature>
<dbReference type="OrthoDB" id="331314at2759"/>
<dbReference type="PANTHER" id="PTHR45725">
    <property type="entry name" value="FORMIN HOMOLOGY 2 FAMILY MEMBER"/>
    <property type="match status" value="1"/>
</dbReference>
<evidence type="ECO:0000313" key="2">
    <source>
        <dbReference type="EMBL" id="PFH32957.1"/>
    </source>
</evidence>
<feature type="compositionally biased region" description="Basic residues" evidence="1">
    <location>
        <begin position="160"/>
        <end position="170"/>
    </location>
</feature>
<dbReference type="AlphaFoldDB" id="A0A2A9MBG1"/>
<evidence type="ECO:0000256" key="1">
    <source>
        <dbReference type="SAM" id="MobiDB-lite"/>
    </source>
</evidence>
<feature type="compositionally biased region" description="Low complexity" evidence="1">
    <location>
        <begin position="791"/>
        <end position="808"/>
    </location>
</feature>
<dbReference type="VEuPathDB" id="ToxoDB:BESB_081560"/>
<dbReference type="Proteomes" id="UP000224006">
    <property type="component" value="Chromosome VIII"/>
</dbReference>
<feature type="region of interest" description="Disordered" evidence="1">
    <location>
        <begin position="776"/>
        <end position="833"/>
    </location>
</feature>
<accession>A0A2A9MBG1</accession>
<feature type="compositionally biased region" description="Low complexity" evidence="1">
    <location>
        <begin position="203"/>
        <end position="217"/>
    </location>
</feature>
<dbReference type="InterPro" id="IPR051425">
    <property type="entry name" value="Formin_Homology"/>
</dbReference>
<organism evidence="2 3">
    <name type="scientific">Besnoitia besnoiti</name>
    <name type="common">Apicomplexan protozoan</name>
    <dbReference type="NCBI Taxonomy" id="94643"/>
    <lineage>
        <taxon>Eukaryota</taxon>
        <taxon>Sar</taxon>
        <taxon>Alveolata</taxon>
        <taxon>Apicomplexa</taxon>
        <taxon>Conoidasida</taxon>
        <taxon>Coccidia</taxon>
        <taxon>Eucoccidiorida</taxon>
        <taxon>Eimeriorina</taxon>
        <taxon>Sarcocystidae</taxon>
        <taxon>Besnoitia</taxon>
    </lineage>
</organism>
<feature type="region of interest" description="Disordered" evidence="1">
    <location>
        <begin position="1"/>
        <end position="29"/>
    </location>
</feature>
<dbReference type="GeneID" id="40313082"/>